<gene>
    <name evidence="2" type="ORF">HNR68_002533</name>
</gene>
<proteinExistence type="predicted"/>
<sequence>MTLRGTAAVVGVAESDLGQVAPGLTPLDLVGQATVRALADAGLSKSDVDGLFTASSYYPMSGMDTAEYLGIRPAYVDGSTIGGSSFVSHLLHAAAAIDAGVITTALVVYGSTQRSDGGRLVSPSKPNPYEAPYRARHPISMYALAAARHMHQYGTTREQLADVAVAARQWAQLNPVAFARGPLTREDVLSARMISDPLTKLDCCLVTDGGGAVVLTSADRARDLRGDPVYLLGVGEATSHRSISEMPDLTVTAATESGARAFAMAGLGPQDVDVVELYDAFTINPVLFLEDLGFCAKGEGGSFVAEGRIAPGGELPVNTNGGGLSYCHPGMYGIFTVIEAVRQLRGECGARQVEGADVALAHGNGGVLSSQVTAVFGTARTL</sequence>
<evidence type="ECO:0000313" key="3">
    <source>
        <dbReference type="Proteomes" id="UP000587002"/>
    </source>
</evidence>
<dbReference type="InterPro" id="IPR055140">
    <property type="entry name" value="Thiolase_C_2"/>
</dbReference>
<protein>
    <submittedName>
        <fullName evidence="2">Acetyl-CoA acetyltransferase</fullName>
    </submittedName>
</protein>
<dbReference type="InterPro" id="IPR016039">
    <property type="entry name" value="Thiolase-like"/>
</dbReference>
<dbReference type="Gene3D" id="3.40.47.10">
    <property type="match status" value="1"/>
</dbReference>
<organism evidence="2 3">
    <name type="scientific">Saccharopolyspora hordei</name>
    <dbReference type="NCBI Taxonomy" id="1838"/>
    <lineage>
        <taxon>Bacteria</taxon>
        <taxon>Bacillati</taxon>
        <taxon>Actinomycetota</taxon>
        <taxon>Actinomycetes</taxon>
        <taxon>Pseudonocardiales</taxon>
        <taxon>Pseudonocardiaceae</taxon>
        <taxon>Saccharopolyspora</taxon>
    </lineage>
</organism>
<dbReference type="PANTHER" id="PTHR42870:SF1">
    <property type="entry name" value="NON-SPECIFIC LIPID-TRANSFER PROTEIN-LIKE 2"/>
    <property type="match status" value="1"/>
</dbReference>
<dbReference type="SUPFAM" id="SSF53901">
    <property type="entry name" value="Thiolase-like"/>
    <property type="match status" value="2"/>
</dbReference>
<comment type="caution">
    <text evidence="2">The sequence shown here is derived from an EMBL/GenBank/DDBJ whole genome shotgun (WGS) entry which is preliminary data.</text>
</comment>
<dbReference type="NCBIfam" id="NF004811">
    <property type="entry name" value="PRK06158.1"/>
    <property type="match status" value="1"/>
</dbReference>
<evidence type="ECO:0000313" key="2">
    <source>
        <dbReference type="EMBL" id="NYI83903.1"/>
    </source>
</evidence>
<name>A0A853ANL6_9PSEU</name>
<dbReference type="CDD" id="cd00829">
    <property type="entry name" value="SCP-x_thiolase"/>
    <property type="match status" value="1"/>
</dbReference>
<reference evidence="2 3" key="1">
    <citation type="submission" date="2020-07" db="EMBL/GenBank/DDBJ databases">
        <title>Sequencing the genomes of 1000 actinobacteria strains.</title>
        <authorList>
            <person name="Klenk H.-P."/>
        </authorList>
    </citation>
    <scope>NUCLEOTIDE SEQUENCE [LARGE SCALE GENOMIC DNA]</scope>
    <source>
        <strain evidence="2 3">DSM 44065</strain>
    </source>
</reference>
<dbReference type="EMBL" id="JACCFJ010000001">
    <property type="protein sequence ID" value="NYI83903.1"/>
    <property type="molecule type" value="Genomic_DNA"/>
</dbReference>
<dbReference type="Pfam" id="PF22691">
    <property type="entry name" value="Thiolase_C_1"/>
    <property type="match status" value="1"/>
</dbReference>
<dbReference type="RefSeq" id="WP_179720696.1">
    <property type="nucleotide sequence ID" value="NZ_BAABFH010000001.1"/>
</dbReference>
<dbReference type="GO" id="GO:0016747">
    <property type="term" value="F:acyltransferase activity, transferring groups other than amino-acyl groups"/>
    <property type="evidence" value="ECO:0007669"/>
    <property type="project" value="InterPro"/>
</dbReference>
<keyword evidence="2" id="KW-0808">Transferase</keyword>
<dbReference type="PANTHER" id="PTHR42870">
    <property type="entry name" value="ACETYL-COA C-ACETYLTRANSFERASE"/>
    <property type="match status" value="1"/>
</dbReference>
<feature type="domain" description="Thiolase C-terminal" evidence="1">
    <location>
        <begin position="235"/>
        <end position="378"/>
    </location>
</feature>
<dbReference type="AlphaFoldDB" id="A0A853ANL6"/>
<dbReference type="Proteomes" id="UP000587002">
    <property type="component" value="Unassembled WGS sequence"/>
</dbReference>
<keyword evidence="3" id="KW-1185">Reference proteome</keyword>
<evidence type="ECO:0000259" key="1">
    <source>
        <dbReference type="Pfam" id="PF22691"/>
    </source>
</evidence>
<accession>A0A853ANL6</accession>
<dbReference type="InterPro" id="IPR002155">
    <property type="entry name" value="Thiolase"/>
</dbReference>
<dbReference type="PIRSF" id="PIRSF000429">
    <property type="entry name" value="Ac-CoA_Ac_transf"/>
    <property type="match status" value="1"/>
</dbReference>